<accession>A0ABY2UP19</accession>
<evidence type="ECO:0000313" key="1">
    <source>
        <dbReference type="EMBL" id="TLP56023.1"/>
    </source>
</evidence>
<name>A0ABY2UP19_9RHOB</name>
<organism evidence="1 2">
    <name type="scientific">Parasedimentitalea maritima</name>
    <dbReference type="NCBI Taxonomy" id="2578117"/>
    <lineage>
        <taxon>Bacteria</taxon>
        <taxon>Pseudomonadati</taxon>
        <taxon>Pseudomonadota</taxon>
        <taxon>Alphaproteobacteria</taxon>
        <taxon>Rhodobacterales</taxon>
        <taxon>Paracoccaceae</taxon>
        <taxon>Parasedimentitalea</taxon>
    </lineage>
</organism>
<dbReference type="InterPro" id="IPR014955">
    <property type="entry name" value="DUF1826"/>
</dbReference>
<gene>
    <name evidence="1" type="ORF">FEE96_22345</name>
</gene>
<reference evidence="1 2" key="1">
    <citation type="submission" date="2019-05" db="EMBL/GenBank/DDBJ databases">
        <title>Draft genome sequence of Pelagicola sp. DSW4-44.</title>
        <authorList>
            <person name="Oh J."/>
        </authorList>
    </citation>
    <scope>NUCLEOTIDE SEQUENCE [LARGE SCALE GENOMIC DNA]</scope>
    <source>
        <strain evidence="1 2">DSW4-44</strain>
    </source>
</reference>
<comment type="caution">
    <text evidence="1">The sequence shown here is derived from an EMBL/GenBank/DDBJ whole genome shotgun (WGS) entry which is preliminary data.</text>
</comment>
<dbReference type="Pfam" id="PF08856">
    <property type="entry name" value="DUF1826"/>
    <property type="match status" value="1"/>
</dbReference>
<dbReference type="Proteomes" id="UP000305041">
    <property type="component" value="Unassembled WGS sequence"/>
</dbReference>
<keyword evidence="2" id="KW-1185">Reference proteome</keyword>
<protein>
    <submittedName>
        <fullName evidence="1">DUF1826 domain-containing protein</fullName>
    </submittedName>
</protein>
<sequence length="213" mass="23302">MNAIALSPNAVRPPSSVTLTDGIKGLAAIRETGCAAVILKRHPMSTLETWLNSLETEQLPSARVILEPCRIQEALCQICDSCGTPTGPERRALMQDIATLAKRFADLMDVRYLRLRLDVVTTNACRKFHIDAVTARLICTYRGQTTQLGEAEPGCDPDRYISVPAGAPVVLRGTKWSGDAPTRLRHRSPPIAGTGESRLLLVLDPIYDLEEKV</sequence>
<proteinExistence type="predicted"/>
<evidence type="ECO:0000313" key="2">
    <source>
        <dbReference type="Proteomes" id="UP000305041"/>
    </source>
</evidence>
<dbReference type="EMBL" id="VAUA01000014">
    <property type="protein sequence ID" value="TLP56023.1"/>
    <property type="molecule type" value="Genomic_DNA"/>
</dbReference>
<dbReference type="RefSeq" id="WP_138165333.1">
    <property type="nucleotide sequence ID" value="NZ_VAUA01000014.1"/>
</dbReference>